<dbReference type="CDD" id="cd00565">
    <property type="entry name" value="Ubl_ThiS"/>
    <property type="match status" value="1"/>
</dbReference>
<name>A0A2W0HAX1_9BACI</name>
<evidence type="ECO:0000313" key="2">
    <source>
        <dbReference type="Proteomes" id="UP000248066"/>
    </source>
</evidence>
<dbReference type="InterPro" id="IPR003749">
    <property type="entry name" value="ThiS/MoaD-like"/>
</dbReference>
<dbReference type="NCBIfam" id="TIGR01683">
    <property type="entry name" value="thiS"/>
    <property type="match status" value="1"/>
</dbReference>
<evidence type="ECO:0000313" key="1">
    <source>
        <dbReference type="EMBL" id="PYZ99013.1"/>
    </source>
</evidence>
<dbReference type="InterPro" id="IPR012675">
    <property type="entry name" value="Beta-grasp_dom_sf"/>
</dbReference>
<dbReference type="InterPro" id="IPR010035">
    <property type="entry name" value="Thi_S"/>
</dbReference>
<keyword evidence="2" id="KW-1185">Reference proteome</keyword>
<dbReference type="SUPFAM" id="SSF54285">
    <property type="entry name" value="MoaD/ThiS"/>
    <property type="match status" value="1"/>
</dbReference>
<dbReference type="Proteomes" id="UP000248066">
    <property type="component" value="Unassembled WGS sequence"/>
</dbReference>
<comment type="caution">
    <text evidence="1">The sequence shown here is derived from an EMBL/GenBank/DDBJ whole genome shotgun (WGS) entry which is preliminary data.</text>
</comment>
<dbReference type="Pfam" id="PF02597">
    <property type="entry name" value="ThiS"/>
    <property type="match status" value="1"/>
</dbReference>
<dbReference type="AlphaFoldDB" id="A0A2W0HAX1"/>
<dbReference type="PANTHER" id="PTHR34472">
    <property type="entry name" value="SULFUR CARRIER PROTEIN THIS"/>
    <property type="match status" value="1"/>
</dbReference>
<protein>
    <submittedName>
        <fullName evidence="1">Thiamine biosynthesis protein ThiS</fullName>
    </submittedName>
</protein>
<reference evidence="1 2" key="1">
    <citation type="submission" date="2017-10" db="EMBL/GenBank/DDBJ databases">
        <title>Bacillus sp. nov., a halophilic bacterium isolated from a Yangshapao Lake.</title>
        <authorList>
            <person name="Wang H."/>
        </authorList>
    </citation>
    <scope>NUCLEOTIDE SEQUENCE [LARGE SCALE GENOMIC DNA]</scope>
    <source>
        <strain evidence="1 2">YSP-3</strain>
    </source>
</reference>
<organism evidence="1 2">
    <name type="scientific">Alteribacter lacisalsi</name>
    <dbReference type="NCBI Taxonomy" id="2045244"/>
    <lineage>
        <taxon>Bacteria</taxon>
        <taxon>Bacillati</taxon>
        <taxon>Bacillota</taxon>
        <taxon>Bacilli</taxon>
        <taxon>Bacillales</taxon>
        <taxon>Bacillaceae</taxon>
        <taxon>Alteribacter</taxon>
    </lineage>
</organism>
<dbReference type="Gene3D" id="3.10.20.30">
    <property type="match status" value="1"/>
</dbReference>
<accession>A0A2W0HAX1</accession>
<gene>
    <name evidence="1" type="primary">thiS</name>
    <name evidence="1" type="ORF">CR205_10745</name>
</gene>
<dbReference type="OrthoDB" id="9798559at2"/>
<sequence>MKIVVNGEEHLIDARNVSDVVAHFNLEPKLVVAEIDGRILDRADWERTSIEENARLELVQFIGGG</sequence>
<proteinExistence type="predicted"/>
<dbReference type="RefSeq" id="WP_110519397.1">
    <property type="nucleotide sequence ID" value="NZ_PDOF01000001.1"/>
</dbReference>
<dbReference type="EMBL" id="PDOF01000001">
    <property type="protein sequence ID" value="PYZ99013.1"/>
    <property type="molecule type" value="Genomic_DNA"/>
</dbReference>
<dbReference type="PANTHER" id="PTHR34472:SF1">
    <property type="entry name" value="SULFUR CARRIER PROTEIN THIS"/>
    <property type="match status" value="1"/>
</dbReference>
<dbReference type="InterPro" id="IPR016155">
    <property type="entry name" value="Mopterin_synth/thiamin_S_b"/>
</dbReference>